<keyword evidence="4" id="KW-0804">Transcription</keyword>
<reference evidence="7 8" key="1">
    <citation type="submission" date="2019-12" db="EMBL/GenBank/DDBJ databases">
        <title>Whole genome sequencing of endophytic Actinobacterium Micromonospora sp. MPMI6T.</title>
        <authorList>
            <person name="Evv R."/>
            <person name="Podile A.R."/>
        </authorList>
    </citation>
    <scope>NUCLEOTIDE SEQUENCE [LARGE SCALE GENOMIC DNA]</scope>
    <source>
        <strain evidence="7 8">MPMI6</strain>
    </source>
</reference>
<organism evidence="7 8">
    <name type="scientific">Micromonospora echinofusca</name>
    <dbReference type="NCBI Taxonomy" id="47858"/>
    <lineage>
        <taxon>Bacteria</taxon>
        <taxon>Bacillati</taxon>
        <taxon>Actinomycetota</taxon>
        <taxon>Actinomycetes</taxon>
        <taxon>Micromonosporales</taxon>
        <taxon>Micromonosporaceae</taxon>
        <taxon>Micromonospora</taxon>
    </lineage>
</organism>
<feature type="compositionally biased region" description="Polar residues" evidence="5">
    <location>
        <begin position="90"/>
        <end position="110"/>
    </location>
</feature>
<dbReference type="Gene3D" id="1.10.10.10">
    <property type="entry name" value="Winged helix-like DNA-binding domain superfamily/Winged helix DNA-binding domain"/>
    <property type="match status" value="1"/>
</dbReference>
<name>A0ABS3VSN8_MICEH</name>
<dbReference type="RefSeq" id="WP_208814442.1">
    <property type="nucleotide sequence ID" value="NZ_WVUH01000130.1"/>
</dbReference>
<dbReference type="InterPro" id="IPR036388">
    <property type="entry name" value="WH-like_DNA-bd_sf"/>
</dbReference>
<dbReference type="PANTHER" id="PTHR35807:SF1">
    <property type="entry name" value="TRANSCRIPTIONAL REGULATOR REDD"/>
    <property type="match status" value="1"/>
</dbReference>
<feature type="compositionally biased region" description="Low complexity" evidence="5">
    <location>
        <begin position="111"/>
        <end position="132"/>
    </location>
</feature>
<evidence type="ECO:0000256" key="2">
    <source>
        <dbReference type="ARBA" id="ARBA00023015"/>
    </source>
</evidence>
<protein>
    <submittedName>
        <fullName evidence="7">LysM peptidoglycan-binding domain-containing protein</fullName>
    </submittedName>
</protein>
<feature type="region of interest" description="Disordered" evidence="5">
    <location>
        <begin position="216"/>
        <end position="250"/>
    </location>
</feature>
<feature type="compositionally biased region" description="Pro residues" evidence="5">
    <location>
        <begin position="76"/>
        <end position="87"/>
    </location>
</feature>
<dbReference type="CDD" id="cd00118">
    <property type="entry name" value="LysM"/>
    <property type="match status" value="1"/>
</dbReference>
<accession>A0ABS3VSN8</accession>
<dbReference type="SMART" id="SM00862">
    <property type="entry name" value="Trans_reg_C"/>
    <property type="match status" value="1"/>
</dbReference>
<evidence type="ECO:0000256" key="5">
    <source>
        <dbReference type="SAM" id="MobiDB-lite"/>
    </source>
</evidence>
<dbReference type="SUPFAM" id="SSF46894">
    <property type="entry name" value="C-terminal effector domain of the bipartite response regulators"/>
    <property type="match status" value="1"/>
</dbReference>
<dbReference type="InterPro" id="IPR001867">
    <property type="entry name" value="OmpR/PhoB-type_DNA-bd"/>
</dbReference>
<dbReference type="Pfam" id="PF03704">
    <property type="entry name" value="BTAD"/>
    <property type="match status" value="1"/>
</dbReference>
<proteinExistence type="inferred from homology"/>
<dbReference type="InterPro" id="IPR018392">
    <property type="entry name" value="LysM"/>
</dbReference>
<evidence type="ECO:0000259" key="6">
    <source>
        <dbReference type="PROSITE" id="PS51782"/>
    </source>
</evidence>
<dbReference type="Gene3D" id="1.25.40.10">
    <property type="entry name" value="Tetratricopeptide repeat domain"/>
    <property type="match status" value="1"/>
</dbReference>
<comment type="similarity">
    <text evidence="1">Belongs to the AfsR/DnrI/RedD regulatory family.</text>
</comment>
<dbReference type="InterPro" id="IPR011990">
    <property type="entry name" value="TPR-like_helical_dom_sf"/>
</dbReference>
<gene>
    <name evidence="7" type="ORF">GSF22_16255</name>
</gene>
<dbReference type="SUPFAM" id="SSF48452">
    <property type="entry name" value="TPR-like"/>
    <property type="match status" value="1"/>
</dbReference>
<comment type="caution">
    <text evidence="7">The sequence shown here is derived from an EMBL/GenBank/DDBJ whole genome shotgun (WGS) entry which is preliminary data.</text>
</comment>
<keyword evidence="8" id="KW-1185">Reference proteome</keyword>
<dbReference type="InterPro" id="IPR016032">
    <property type="entry name" value="Sig_transdc_resp-reg_C-effctor"/>
</dbReference>
<evidence type="ECO:0000256" key="1">
    <source>
        <dbReference type="ARBA" id="ARBA00005820"/>
    </source>
</evidence>
<dbReference type="InterPro" id="IPR051677">
    <property type="entry name" value="AfsR-DnrI-RedD_regulator"/>
</dbReference>
<feature type="region of interest" description="Disordered" evidence="5">
    <location>
        <begin position="42"/>
        <end position="147"/>
    </location>
</feature>
<feature type="region of interest" description="Disordered" evidence="5">
    <location>
        <begin position="459"/>
        <end position="546"/>
    </location>
</feature>
<feature type="domain" description="LysM" evidence="6">
    <location>
        <begin position="10"/>
        <end position="66"/>
    </location>
</feature>
<dbReference type="InterPro" id="IPR036779">
    <property type="entry name" value="LysM_dom_sf"/>
</dbReference>
<feature type="non-terminal residue" evidence="7">
    <location>
        <position position="1"/>
    </location>
</feature>
<evidence type="ECO:0000256" key="4">
    <source>
        <dbReference type="ARBA" id="ARBA00023163"/>
    </source>
</evidence>
<sequence length="798" mass="83643">GDRTVASPKPNHKVRRGESLSTIARHRLGDSDRWDDIFALNRGTRFPTGGTLTDPDVIHPGWTLDLPAASTARPVTPSPKTPQPAPPTTSHGPATSAPNSDNTTGEGNSEGSDAAPTASTAPTVSSPTVGSPDPRPTVEPSSAPTMPCGIPVGRGGWMDLGLATAVVAAVALVWAHRRRRYRPRPPTAWRPLDDPDLRPMPTVVTGIRRALRQLAPSAPSTAGDIARGGPTVAAGGDEQPATSRSELLPSPVTPAWTGRLTELSPAAGLGVTGPGARAAARGFLLAGLATGGPDEPDQRGHVVIPSTTLDTLLGASVRLPDTPRLVVTDGLADALTLVEEEALRRTRLCVDHEVDTVAALRDADPLTGPLPPMLLIAEADTGERARVAALLAQGQPLDIHGVLLGVWPDGGTVVVADDGTTSPADSGTNRHDDHGAVVGRLSVIGPADAADLLGVLAESHTGDPQPAASVAPTPQPPDDGTAYNDEKTDRVRDQAGYPRPATTPTTADVKPAPADSGPSETTPAEQDTPPRDGTNHQPAVDGKPGRVEVRVLGDARVIDIDTTQPLRGKALELLVYLAVRGGTASQEAILEDLLPEAATSKAPHRLHTYVYNLRRVLKATGGPATYLSHPDRRYILHRGTVDVDLWRMGDALTDANRATNTADRITALRRAVDAYQGPLAAGKGYEWIEPYREATQRQATDAALALADALDDQPAEALAVLTTAIGHSPYAEALYQAAMRAHAALGDATAIRDLRRQLARALDEIDTDVSDDTNTLADTLINRLQRGSHATGARRTVR</sequence>
<dbReference type="EMBL" id="WVUH01000130">
    <property type="protein sequence ID" value="MBO4207549.1"/>
    <property type="molecule type" value="Genomic_DNA"/>
</dbReference>
<dbReference type="PROSITE" id="PS51782">
    <property type="entry name" value="LYSM"/>
    <property type="match status" value="1"/>
</dbReference>
<keyword evidence="2" id="KW-0805">Transcription regulation</keyword>
<keyword evidence="3" id="KW-0238">DNA-binding</keyword>
<feature type="compositionally biased region" description="Basic and acidic residues" evidence="5">
    <location>
        <begin position="484"/>
        <end position="493"/>
    </location>
</feature>
<dbReference type="Proteomes" id="UP000823521">
    <property type="component" value="Unassembled WGS sequence"/>
</dbReference>
<dbReference type="SMART" id="SM01043">
    <property type="entry name" value="BTAD"/>
    <property type="match status" value="1"/>
</dbReference>
<evidence type="ECO:0000256" key="3">
    <source>
        <dbReference type="ARBA" id="ARBA00023125"/>
    </source>
</evidence>
<evidence type="ECO:0000313" key="8">
    <source>
        <dbReference type="Proteomes" id="UP000823521"/>
    </source>
</evidence>
<dbReference type="InterPro" id="IPR005158">
    <property type="entry name" value="BTAD"/>
</dbReference>
<dbReference type="Gene3D" id="3.10.350.10">
    <property type="entry name" value="LysM domain"/>
    <property type="match status" value="1"/>
</dbReference>
<evidence type="ECO:0000313" key="7">
    <source>
        <dbReference type="EMBL" id="MBO4207549.1"/>
    </source>
</evidence>
<dbReference type="PANTHER" id="PTHR35807">
    <property type="entry name" value="TRANSCRIPTIONAL REGULATOR REDD-RELATED"/>
    <property type="match status" value="1"/>
</dbReference>